<evidence type="ECO:0000313" key="7">
    <source>
        <dbReference type="Proteomes" id="UP000053958"/>
    </source>
</evidence>
<dbReference type="GO" id="GO:0003712">
    <property type="term" value="F:transcription coregulator activity"/>
    <property type="evidence" value="ECO:0007669"/>
    <property type="project" value="InterPro"/>
</dbReference>
<dbReference type="OrthoDB" id="203279at2759"/>
<dbReference type="Pfam" id="PF06179">
    <property type="entry name" value="Med22"/>
    <property type="match status" value="1"/>
</dbReference>
<evidence type="ECO:0000256" key="2">
    <source>
        <dbReference type="ARBA" id="ARBA00005942"/>
    </source>
</evidence>
<evidence type="ECO:0008006" key="8">
    <source>
        <dbReference type="Google" id="ProtNLM"/>
    </source>
</evidence>
<dbReference type="Gene3D" id="6.10.280.160">
    <property type="entry name" value="Mediator of RNA polymerase II transcription subunit 22"/>
    <property type="match status" value="1"/>
</dbReference>
<dbReference type="EMBL" id="LASV01000199">
    <property type="protein sequence ID" value="KKA21153.1"/>
    <property type="molecule type" value="Genomic_DNA"/>
</dbReference>
<evidence type="ECO:0000256" key="5">
    <source>
        <dbReference type="ARBA" id="ARBA00023242"/>
    </source>
</evidence>
<comment type="subcellular location">
    <subcellularLocation>
        <location evidence="1">Nucleus</location>
    </subcellularLocation>
</comment>
<keyword evidence="3" id="KW-0805">Transcription regulation</keyword>
<dbReference type="PANTHER" id="PTHR12434:SF6">
    <property type="entry name" value="MEDIATOR OF RNA POLYMERASE II TRANSCRIPTION SUBUNIT 22"/>
    <property type="match status" value="1"/>
</dbReference>
<dbReference type="RefSeq" id="XP_013327765.1">
    <property type="nucleotide sequence ID" value="XM_013472311.1"/>
</dbReference>
<dbReference type="GO" id="GO:0016592">
    <property type="term" value="C:mediator complex"/>
    <property type="evidence" value="ECO:0007669"/>
    <property type="project" value="InterPro"/>
</dbReference>
<evidence type="ECO:0000256" key="4">
    <source>
        <dbReference type="ARBA" id="ARBA00023163"/>
    </source>
</evidence>
<protein>
    <recommendedName>
        <fullName evidence="8">Mediator of RNA polymerase II transcription subunit 22</fullName>
    </recommendedName>
</protein>
<dbReference type="GO" id="GO:0006357">
    <property type="term" value="P:regulation of transcription by RNA polymerase II"/>
    <property type="evidence" value="ECO:0007669"/>
    <property type="project" value="InterPro"/>
</dbReference>
<reference evidence="6 7" key="1">
    <citation type="submission" date="2015-04" db="EMBL/GenBank/DDBJ databases">
        <authorList>
            <person name="Heijne W.H."/>
            <person name="Fedorova N.D."/>
            <person name="Nierman W.C."/>
            <person name="Vollebregt A.W."/>
            <person name="Zhao Z."/>
            <person name="Wu L."/>
            <person name="Kumar M."/>
            <person name="Stam H."/>
            <person name="van den Berg M.A."/>
            <person name="Pel H.J."/>
        </authorList>
    </citation>
    <scope>NUCLEOTIDE SEQUENCE [LARGE SCALE GENOMIC DNA]</scope>
    <source>
        <strain evidence="6 7">CBS 393.64</strain>
    </source>
</reference>
<keyword evidence="4" id="KW-0804">Transcription</keyword>
<evidence type="ECO:0000313" key="6">
    <source>
        <dbReference type="EMBL" id="KKA21153.1"/>
    </source>
</evidence>
<keyword evidence="7" id="KW-1185">Reference proteome</keyword>
<organism evidence="6 7">
    <name type="scientific">Rasamsonia emersonii (strain ATCC 16479 / CBS 393.64 / IMI 116815)</name>
    <dbReference type="NCBI Taxonomy" id="1408163"/>
    <lineage>
        <taxon>Eukaryota</taxon>
        <taxon>Fungi</taxon>
        <taxon>Dikarya</taxon>
        <taxon>Ascomycota</taxon>
        <taxon>Pezizomycotina</taxon>
        <taxon>Eurotiomycetes</taxon>
        <taxon>Eurotiomycetidae</taxon>
        <taxon>Eurotiales</taxon>
        <taxon>Trichocomaceae</taxon>
        <taxon>Rasamsonia</taxon>
    </lineage>
</organism>
<dbReference type="GeneID" id="25317153"/>
<name>A0A0F4YU58_RASE3</name>
<dbReference type="PANTHER" id="PTHR12434">
    <property type="entry name" value="MEDIATOR OF RNA POLYMERASE II TRANSCRIPTION SUBUNIT 22"/>
    <property type="match status" value="1"/>
</dbReference>
<comment type="similarity">
    <text evidence="2">Belongs to the Mediator complex subunit 22 family.</text>
</comment>
<proteinExistence type="inferred from homology"/>
<comment type="caution">
    <text evidence="6">The sequence shown here is derived from an EMBL/GenBank/DDBJ whole genome shotgun (WGS) entry which is preliminary data.</text>
</comment>
<gene>
    <name evidence="6" type="ORF">T310_4806</name>
</gene>
<dbReference type="Proteomes" id="UP000053958">
    <property type="component" value="Unassembled WGS sequence"/>
</dbReference>
<sequence>MDAQFTSKALHNRINTNVAQLLQRFENILAPARTENTDNAYTAVGVYNLDVEASALTRAAEDILSLTRSMKEAWLFEKLNTVGEDEHDIKRNKELEENVKYVGQALEESLASQSEAKNASGSSTSGTN</sequence>
<keyword evidence="5" id="KW-0539">Nucleus</keyword>
<dbReference type="AlphaFoldDB" id="A0A0F4YU58"/>
<evidence type="ECO:0000256" key="3">
    <source>
        <dbReference type="ARBA" id="ARBA00023015"/>
    </source>
</evidence>
<accession>A0A0F4YU58</accession>
<dbReference type="STRING" id="1408163.A0A0F4YU58"/>
<dbReference type="InterPro" id="IPR009332">
    <property type="entry name" value="Med22"/>
</dbReference>
<evidence type="ECO:0000256" key="1">
    <source>
        <dbReference type="ARBA" id="ARBA00004123"/>
    </source>
</evidence>